<dbReference type="GO" id="GO:0042732">
    <property type="term" value="P:D-xylose metabolic process"/>
    <property type="evidence" value="ECO:0007669"/>
    <property type="project" value="UniProtKB-KW"/>
</dbReference>
<dbReference type="KEGG" id="ppsc:EHS13_05695"/>
<evidence type="ECO:0000256" key="3">
    <source>
        <dbReference type="ARBA" id="ARBA00022629"/>
    </source>
</evidence>
<keyword evidence="3" id="KW-0859">Xylose metabolism</keyword>
<dbReference type="InterPro" id="IPR000600">
    <property type="entry name" value="ROK"/>
</dbReference>
<dbReference type="InterPro" id="IPR043129">
    <property type="entry name" value="ATPase_NBD"/>
</dbReference>
<dbReference type="OrthoDB" id="9796533at2"/>
<protein>
    <submittedName>
        <fullName evidence="4">ROK family transcriptional regulator</fullName>
    </submittedName>
</protein>
<accession>A0A6B8RG00</accession>
<name>A0A6B8RG00_9BACL</name>
<evidence type="ECO:0000256" key="1">
    <source>
        <dbReference type="ARBA" id="ARBA00002486"/>
    </source>
</evidence>
<dbReference type="AlphaFoldDB" id="A0A6B8RG00"/>
<dbReference type="PANTHER" id="PTHR18964">
    <property type="entry name" value="ROK (REPRESSOR, ORF, KINASE) FAMILY"/>
    <property type="match status" value="1"/>
</dbReference>
<dbReference type="InterPro" id="IPR036388">
    <property type="entry name" value="WH-like_DNA-bd_sf"/>
</dbReference>
<dbReference type="EMBL" id="CP034235">
    <property type="protein sequence ID" value="QGQ94432.1"/>
    <property type="molecule type" value="Genomic_DNA"/>
</dbReference>
<dbReference type="InterPro" id="IPR036390">
    <property type="entry name" value="WH_DNA-bd_sf"/>
</dbReference>
<organism evidence="4 5">
    <name type="scientific">Paenibacillus psychroresistens</name>
    <dbReference type="NCBI Taxonomy" id="1778678"/>
    <lineage>
        <taxon>Bacteria</taxon>
        <taxon>Bacillati</taxon>
        <taxon>Bacillota</taxon>
        <taxon>Bacilli</taxon>
        <taxon>Bacillales</taxon>
        <taxon>Paenibacillaceae</taxon>
        <taxon>Paenibacillus</taxon>
    </lineage>
</organism>
<dbReference type="PROSITE" id="PS01125">
    <property type="entry name" value="ROK"/>
    <property type="match status" value="1"/>
</dbReference>
<comment type="function">
    <text evidence="1">Transcriptional repressor of xylose-utilizing enzymes.</text>
</comment>
<keyword evidence="3" id="KW-0119">Carbohydrate metabolism</keyword>
<dbReference type="SUPFAM" id="SSF46785">
    <property type="entry name" value="Winged helix' DNA-binding domain"/>
    <property type="match status" value="1"/>
</dbReference>
<reference evidence="5" key="1">
    <citation type="submission" date="2018-11" db="EMBL/GenBank/DDBJ databases">
        <title>Complete genome sequence of Paenibacillus sp. ML311-T8.</title>
        <authorList>
            <person name="Nam Y.-D."/>
            <person name="Kang J."/>
            <person name="Chung W.-H."/>
            <person name="Park Y.S."/>
        </authorList>
    </citation>
    <scope>NUCLEOTIDE SEQUENCE [LARGE SCALE GENOMIC DNA]</scope>
    <source>
        <strain evidence="5">ML311-T8</strain>
    </source>
</reference>
<dbReference type="PANTHER" id="PTHR18964:SF149">
    <property type="entry name" value="BIFUNCTIONAL UDP-N-ACETYLGLUCOSAMINE 2-EPIMERASE_N-ACETYLMANNOSAMINE KINASE"/>
    <property type="match status" value="1"/>
</dbReference>
<evidence type="ECO:0000313" key="4">
    <source>
        <dbReference type="EMBL" id="QGQ94432.1"/>
    </source>
</evidence>
<gene>
    <name evidence="4" type="ORF">EHS13_05695</name>
</gene>
<evidence type="ECO:0000256" key="2">
    <source>
        <dbReference type="ARBA" id="ARBA00006479"/>
    </source>
</evidence>
<dbReference type="Gene3D" id="1.10.10.10">
    <property type="entry name" value="Winged helix-like DNA-binding domain superfamily/Winged helix DNA-binding domain"/>
    <property type="match status" value="1"/>
</dbReference>
<sequence length="398" mass="42777">MEAHRLKITGDLNLIKKINTSIVLDVIVRQYPISRARISEVTGLTKATVSSLVNDLIASHMVTESGMGESSGGRKPVMLLFNKCAGYAIGIDLDIHCIIGVLTDLEGNIVDEIRIDLKALSVDAVVVDLKTCIRQLIEHSPKSPYGIIGIGIGVPGMVNEAGTIVFAPNLAWENVSIQALIAEEFNIPVIIDNEANAGAVGEKQFGAGKSTSNMIYVSLGVGIGTGIIIKNELYRGFSGISGEMGHVTIEAHGRKCSCGNIGCWELYASENALLEKAKALSFASANPPPSIQELIHLAETGNQEVIELLVQTGQYLGMGIINIMNTFNPELIIIGSRLTAAEPWLLKPIQQLIAERSFPYSRREMRIEFSSLGAKSTVLGAAFFAIAHFFATTKISVE</sequence>
<dbReference type="CDD" id="cd24076">
    <property type="entry name" value="ASKHA_ATPase_ROK_BsXylR-like"/>
    <property type="match status" value="1"/>
</dbReference>
<evidence type="ECO:0000313" key="5">
    <source>
        <dbReference type="Proteomes" id="UP000426246"/>
    </source>
</evidence>
<keyword evidence="5" id="KW-1185">Reference proteome</keyword>
<dbReference type="Proteomes" id="UP000426246">
    <property type="component" value="Chromosome"/>
</dbReference>
<proteinExistence type="inferred from homology"/>
<dbReference type="SUPFAM" id="SSF53067">
    <property type="entry name" value="Actin-like ATPase domain"/>
    <property type="match status" value="1"/>
</dbReference>
<dbReference type="Pfam" id="PF00480">
    <property type="entry name" value="ROK"/>
    <property type="match status" value="1"/>
</dbReference>
<comment type="similarity">
    <text evidence="2">Belongs to the ROK (NagC/XylR) family.</text>
</comment>
<dbReference type="InterPro" id="IPR049874">
    <property type="entry name" value="ROK_cs"/>
</dbReference>
<dbReference type="Gene3D" id="3.30.420.40">
    <property type="match status" value="2"/>
</dbReference>